<dbReference type="REBASE" id="268256">
    <property type="entry name" value="Cla11390McrBCP"/>
</dbReference>
<reference evidence="3 4" key="1">
    <citation type="submission" date="2018-01" db="EMBL/GenBank/DDBJ databases">
        <title>Draft genome sequences of Chryseobacterium lactis NCTC11390, Chryseobacterium oncorhynchi 701B-08, and Chryseobacterium viscerum 687B-08.</title>
        <authorList>
            <person name="Jeong J.-J."/>
            <person name="Lee Y.J."/>
            <person name="Park B."/>
            <person name="Choi I.-G."/>
            <person name="Kim K.D."/>
        </authorList>
    </citation>
    <scope>NUCLEOTIDE SEQUENCE [LARGE SCALE GENOMIC DNA]</scope>
    <source>
        <strain evidence="3 4">NCTC11390</strain>
    </source>
</reference>
<feature type="domain" description="AAA+ ATPase" evidence="1">
    <location>
        <begin position="222"/>
        <end position="535"/>
    </location>
</feature>
<dbReference type="InterPro" id="IPR011704">
    <property type="entry name" value="ATPase_dyneun-rel_AAA"/>
</dbReference>
<dbReference type="KEGG" id="clac:EG342_22160"/>
<dbReference type="PANTHER" id="PTHR37291:SF1">
    <property type="entry name" value="TYPE IV METHYL-DIRECTED RESTRICTION ENZYME ECOKMCRB SUBUNIT"/>
    <property type="match status" value="1"/>
</dbReference>
<evidence type="ECO:0000313" key="3">
    <source>
        <dbReference type="EMBL" id="PNW14548.1"/>
    </source>
</evidence>
<evidence type="ECO:0000313" key="2">
    <source>
        <dbReference type="EMBL" id="AZA84429.1"/>
    </source>
</evidence>
<dbReference type="PANTHER" id="PTHR37291">
    <property type="entry name" value="5-METHYLCYTOSINE-SPECIFIC RESTRICTION ENZYME B"/>
    <property type="match status" value="1"/>
</dbReference>
<dbReference type="Gene3D" id="3.40.50.300">
    <property type="entry name" value="P-loop containing nucleotide triphosphate hydrolases"/>
    <property type="match status" value="2"/>
</dbReference>
<dbReference type="SUPFAM" id="SSF52540">
    <property type="entry name" value="P-loop containing nucleoside triphosphate hydrolases"/>
    <property type="match status" value="1"/>
</dbReference>
<evidence type="ECO:0000313" key="4">
    <source>
        <dbReference type="Proteomes" id="UP000236262"/>
    </source>
</evidence>
<gene>
    <name evidence="3" type="ORF">C1637_06190</name>
    <name evidence="2" type="ORF">EG342_22160</name>
</gene>
<evidence type="ECO:0000313" key="5">
    <source>
        <dbReference type="Proteomes" id="UP000279972"/>
    </source>
</evidence>
<evidence type="ECO:0000259" key="1">
    <source>
        <dbReference type="SMART" id="SM00382"/>
    </source>
</evidence>
<dbReference type="Proteomes" id="UP000236262">
    <property type="component" value="Unassembled WGS sequence"/>
</dbReference>
<dbReference type="InterPro" id="IPR027417">
    <property type="entry name" value="P-loop_NTPase"/>
</dbReference>
<dbReference type="EMBL" id="PPEH01000002">
    <property type="protein sequence ID" value="PNW14548.1"/>
    <property type="molecule type" value="Genomic_DNA"/>
</dbReference>
<protein>
    <recommendedName>
        <fullName evidence="1">AAA+ ATPase domain-containing protein</fullName>
    </recommendedName>
</protein>
<sequence length="639" mass="74862">MTFTELIDELEIWDHWQERYNHYVPLFIEEAGTGKQWEDWDKEVFYEFFMRSSDQCVSSLKLGYFTHEEKDLIKENWSELSVLLQNITLSQQQPLFETYYQIKELIRKCTSNNKKAATNRLIVGLQPQLLCTIVNEDRLRGLIYLLNKNVEDFELKLTYDWFQDSHNLLQIFKQKLNKDVSEIVTLPWQVYDYFQEQNTPSSIEQNDMSENKLDHQIQILDYKKQIILQGPPGTGKTKMAKELAVQLLRLNDTTELEDNQQFKIIQFHPSYSYEDFVRGIVAKPNPAGQGVLYVAENKTLGEFAQEATDNYNDSKKAPEEISKEHWIQENYEKFKEFLLTTLEEKGEVTIKDNTKPKIIAIEEKAIRVNRYSNENDSVLIKDTDIIEGYKGLYFSNPTIKIRENIILSKSARSGMYYLYQNLVENFKKYLDDNHISFIQNTSNEKQELKPYVLVIDEINRANLSSVLGELIYALEYRGKAVESVYEVDGKRDLILPPNLYIIGTMNTADRSVGHIDYAIRRRFAFIDVLPEPLEDDEHIHFNTEGFKKVSGLFKNGNVSGEFEAKDVQLGHSYFIAKHEDIRADHTKEDIFRMKMNYEVVPILLEYVKDGVLIGTFEDKEDNNKKYDIKDYINTLKTNN</sequence>
<dbReference type="Proteomes" id="UP000279972">
    <property type="component" value="Chromosome"/>
</dbReference>
<proteinExistence type="predicted"/>
<dbReference type="InterPro" id="IPR003593">
    <property type="entry name" value="AAA+_ATPase"/>
</dbReference>
<dbReference type="InterPro" id="IPR052934">
    <property type="entry name" value="Methyl-DNA_Rec/Restrict_Enz"/>
</dbReference>
<name>A0A3G6RP66_CHRLC</name>
<accession>A0A3G6RP66</accession>
<dbReference type="GO" id="GO:0016887">
    <property type="term" value="F:ATP hydrolysis activity"/>
    <property type="evidence" value="ECO:0007669"/>
    <property type="project" value="InterPro"/>
</dbReference>
<keyword evidence="5" id="KW-1185">Reference proteome</keyword>
<dbReference type="SMART" id="SM00382">
    <property type="entry name" value="AAA"/>
    <property type="match status" value="1"/>
</dbReference>
<reference evidence="2 5" key="2">
    <citation type="submission" date="2018-11" db="EMBL/GenBank/DDBJ databases">
        <title>Proposal to divide the Flavobacteriaceae and reorganize its genera based on Amino Acid Identity values calculated from whole genome sequences.</title>
        <authorList>
            <person name="Nicholson A.C."/>
            <person name="Gulvik C.A."/>
            <person name="Whitney A.M."/>
            <person name="Humrighouse B.W."/>
            <person name="Bell M."/>
            <person name="Holmes B."/>
            <person name="Steigerwalt A.G."/>
            <person name="Villarma A."/>
            <person name="Sheth M."/>
            <person name="Batra D."/>
            <person name="Pryor J."/>
            <person name="Bernardet J.-F."/>
            <person name="Hugo C."/>
            <person name="Kampfer P."/>
            <person name="Newman J."/>
            <person name="McQuiston J.R."/>
        </authorList>
    </citation>
    <scope>NUCLEOTIDE SEQUENCE [LARGE SCALE GENOMIC DNA]</scope>
    <source>
        <strain evidence="2 5">KC_1864</strain>
    </source>
</reference>
<dbReference type="RefSeq" id="WP_103290000.1">
    <property type="nucleotide sequence ID" value="NZ_CP033924.1"/>
</dbReference>
<dbReference type="OrthoDB" id="9781481at2"/>
<dbReference type="Pfam" id="PF07728">
    <property type="entry name" value="AAA_5"/>
    <property type="match status" value="2"/>
</dbReference>
<dbReference type="EMBL" id="CP033924">
    <property type="protein sequence ID" value="AZA84429.1"/>
    <property type="molecule type" value="Genomic_DNA"/>
</dbReference>
<dbReference type="AlphaFoldDB" id="A0A3G6RP66"/>
<dbReference type="GO" id="GO:0005524">
    <property type="term" value="F:ATP binding"/>
    <property type="evidence" value="ECO:0007669"/>
    <property type="project" value="InterPro"/>
</dbReference>
<organism evidence="3 4">
    <name type="scientific">Chryseobacterium lactis</name>
    <dbReference type="NCBI Taxonomy" id="1241981"/>
    <lineage>
        <taxon>Bacteria</taxon>
        <taxon>Pseudomonadati</taxon>
        <taxon>Bacteroidota</taxon>
        <taxon>Flavobacteriia</taxon>
        <taxon>Flavobacteriales</taxon>
        <taxon>Weeksellaceae</taxon>
        <taxon>Chryseobacterium group</taxon>
        <taxon>Chryseobacterium</taxon>
    </lineage>
</organism>
<dbReference type="REBASE" id="282432">
    <property type="entry name" value="Cla197McrBCP"/>
</dbReference>